<evidence type="ECO:0000313" key="8">
    <source>
        <dbReference type="EMBL" id="GJT41050.1"/>
    </source>
</evidence>
<keyword evidence="5" id="KW-0378">Hydrolase</keyword>
<keyword evidence="9" id="KW-1185">Reference proteome</keyword>
<evidence type="ECO:0000256" key="2">
    <source>
        <dbReference type="ARBA" id="ARBA00022695"/>
    </source>
</evidence>
<feature type="domain" description="Reverse transcriptase RNase H-like" evidence="7">
    <location>
        <begin position="128"/>
        <end position="225"/>
    </location>
</feature>
<evidence type="ECO:0000256" key="5">
    <source>
        <dbReference type="ARBA" id="ARBA00022801"/>
    </source>
</evidence>
<keyword evidence="3" id="KW-0540">Nuclease</keyword>
<dbReference type="EMBL" id="BQNB010015527">
    <property type="protein sequence ID" value="GJT41050.1"/>
    <property type="molecule type" value="Genomic_DNA"/>
</dbReference>
<dbReference type="InterPro" id="IPR043502">
    <property type="entry name" value="DNA/RNA_pol_sf"/>
</dbReference>
<evidence type="ECO:0000256" key="1">
    <source>
        <dbReference type="ARBA" id="ARBA00022679"/>
    </source>
</evidence>
<keyword evidence="6 8" id="KW-0695">RNA-directed DNA polymerase</keyword>
<name>A0ABQ5DPY3_9ASTR</name>
<dbReference type="SUPFAM" id="SSF56672">
    <property type="entry name" value="DNA/RNA polymerases"/>
    <property type="match status" value="1"/>
</dbReference>
<dbReference type="InterPro" id="IPR041373">
    <property type="entry name" value="RT_RNaseH"/>
</dbReference>
<comment type="caution">
    <text evidence="8">The sequence shown here is derived from an EMBL/GenBank/DDBJ whole genome shotgun (WGS) entry which is preliminary data.</text>
</comment>
<dbReference type="GO" id="GO:0003964">
    <property type="term" value="F:RNA-directed DNA polymerase activity"/>
    <property type="evidence" value="ECO:0007669"/>
    <property type="project" value="UniProtKB-KW"/>
</dbReference>
<evidence type="ECO:0000256" key="6">
    <source>
        <dbReference type="ARBA" id="ARBA00022918"/>
    </source>
</evidence>
<sequence length="432" mass="48903">MVHQPAAPLQQAENIKVAIHLEYLEESIILGGGLIDKGKKAMCEVLKANLDVVAWKPTDMIRVPRTLDEHKLGVKEGTPKVRQKKRGQALEKSKSDFAWTEEAKKALKEMKKQMVKLPTLPAPIKGETLIIYLLVAKEAISVVLHAERGDKEMPVYFVGQKLQLPEVIYPPREKLDLAIIHTTRRLRRYFQAHPIAVVTDQPIKQVLSKAKNLGRLEKWAIELGEHDISYRPPEEPVKETEEVVTNTWKLFTNNSSNEGGSGAEGIEFTYALRFKFNASNNEADYEALLARLRITESMGVKHIGQRSKQDGLCKFCSLNKKGTSRGTIVQVNKRDGGDGDVEEEGNTWFIPFKEYLEHATLLDGKGKARRLKARANQYVVLEWVIYQRSFLGPWLRCVGLEQDEYVIREIHEGSCSMHLGPWSIVTKAMQLG</sequence>
<organism evidence="8 9">
    <name type="scientific">Tanacetum coccineum</name>
    <dbReference type="NCBI Taxonomy" id="301880"/>
    <lineage>
        <taxon>Eukaryota</taxon>
        <taxon>Viridiplantae</taxon>
        <taxon>Streptophyta</taxon>
        <taxon>Embryophyta</taxon>
        <taxon>Tracheophyta</taxon>
        <taxon>Spermatophyta</taxon>
        <taxon>Magnoliopsida</taxon>
        <taxon>eudicotyledons</taxon>
        <taxon>Gunneridae</taxon>
        <taxon>Pentapetalae</taxon>
        <taxon>asterids</taxon>
        <taxon>campanulids</taxon>
        <taxon>Asterales</taxon>
        <taxon>Asteraceae</taxon>
        <taxon>Asteroideae</taxon>
        <taxon>Anthemideae</taxon>
        <taxon>Anthemidinae</taxon>
        <taxon>Tanacetum</taxon>
    </lineage>
</organism>
<evidence type="ECO:0000256" key="3">
    <source>
        <dbReference type="ARBA" id="ARBA00022722"/>
    </source>
</evidence>
<keyword evidence="1" id="KW-0808">Transferase</keyword>
<gene>
    <name evidence="8" type="ORF">Tco_0940915</name>
</gene>
<proteinExistence type="predicted"/>
<evidence type="ECO:0000313" key="9">
    <source>
        <dbReference type="Proteomes" id="UP001151760"/>
    </source>
</evidence>
<reference evidence="8" key="1">
    <citation type="journal article" date="2022" name="Int. J. Mol. Sci.">
        <title>Draft Genome of Tanacetum Coccineum: Genomic Comparison of Closely Related Tanacetum-Family Plants.</title>
        <authorList>
            <person name="Yamashiro T."/>
            <person name="Shiraishi A."/>
            <person name="Nakayama K."/>
            <person name="Satake H."/>
        </authorList>
    </citation>
    <scope>NUCLEOTIDE SEQUENCE</scope>
</reference>
<dbReference type="PANTHER" id="PTHR48475:SF2">
    <property type="entry name" value="RIBONUCLEASE H"/>
    <property type="match status" value="1"/>
</dbReference>
<evidence type="ECO:0000259" key="7">
    <source>
        <dbReference type="Pfam" id="PF17917"/>
    </source>
</evidence>
<protein>
    <submittedName>
        <fullName evidence="8">Reverse transcriptase domain-containing protein</fullName>
    </submittedName>
</protein>
<evidence type="ECO:0000256" key="4">
    <source>
        <dbReference type="ARBA" id="ARBA00022759"/>
    </source>
</evidence>
<dbReference type="Proteomes" id="UP001151760">
    <property type="component" value="Unassembled WGS sequence"/>
</dbReference>
<dbReference type="Pfam" id="PF17917">
    <property type="entry name" value="RT_RNaseH"/>
    <property type="match status" value="1"/>
</dbReference>
<accession>A0ABQ5DPY3</accession>
<keyword evidence="2" id="KW-0548">Nucleotidyltransferase</keyword>
<dbReference type="PANTHER" id="PTHR48475">
    <property type="entry name" value="RIBONUCLEASE H"/>
    <property type="match status" value="1"/>
</dbReference>
<reference evidence="8" key="2">
    <citation type="submission" date="2022-01" db="EMBL/GenBank/DDBJ databases">
        <authorList>
            <person name="Yamashiro T."/>
            <person name="Shiraishi A."/>
            <person name="Satake H."/>
            <person name="Nakayama K."/>
        </authorList>
    </citation>
    <scope>NUCLEOTIDE SEQUENCE</scope>
</reference>
<keyword evidence="4" id="KW-0255">Endonuclease</keyword>